<keyword evidence="2" id="KW-1185">Reference proteome</keyword>
<sequence>MVEMVSPPGLMLFRQPGKFEIMRYAAWERQQEALQVCSGMQMRTKHCIVASHYTAAALLGVPVPKRKPGRSFLVVRHKKDRIRLKNVSCRYWKNLDIPGALVDMGDFQCVSPEALFVQMSMELSLEQLIIFGDSLICRDRRLRLTTIRNIRHFIMLCDRCRGIRKCIKALFRMCEGTDSPQETKLRLDLIRYGLPNPCVNHLLNNNYIDLSYPESKIGIEYDGLHHLGQISKDHERANGIQAEGWHILTVDKYITRNWASFIKFIINLYDLLRMRNTSKISLLRIPLSVPQICDRRRRL</sequence>
<dbReference type="OrthoDB" id="3173471at2"/>
<dbReference type="Gene3D" id="3.40.960.10">
    <property type="entry name" value="VSR Endonuclease"/>
    <property type="match status" value="1"/>
</dbReference>
<proteinExistence type="predicted"/>
<dbReference type="RefSeq" id="WP_007148035.1">
    <property type="nucleotide sequence ID" value="NZ_AKCI01000001.1"/>
</dbReference>
<evidence type="ECO:0000313" key="1">
    <source>
        <dbReference type="EMBL" id="EJD64476.1"/>
    </source>
</evidence>
<protein>
    <recommendedName>
        <fullName evidence="3">DUF559 domain-containing protein</fullName>
    </recommendedName>
</protein>
<organism evidence="1 2">
    <name type="scientific">Scardovia wiggsiae F0424</name>
    <dbReference type="NCBI Taxonomy" id="857290"/>
    <lineage>
        <taxon>Bacteria</taxon>
        <taxon>Bacillati</taxon>
        <taxon>Actinomycetota</taxon>
        <taxon>Actinomycetes</taxon>
        <taxon>Bifidobacteriales</taxon>
        <taxon>Bifidobacteriaceae</taxon>
        <taxon>Scardovia</taxon>
    </lineage>
</organism>
<dbReference type="HOGENOM" id="CLU_052626_2_1_11"/>
<reference evidence="1 2" key="1">
    <citation type="submission" date="2012-01" db="EMBL/GenBank/DDBJ databases">
        <title>The Genome Sequence of Scardovia wiggsiae F0424.</title>
        <authorList>
            <consortium name="The Broad Institute Genome Sequencing Platform"/>
            <person name="Earl A."/>
            <person name="Ward D."/>
            <person name="Feldgarden M."/>
            <person name="Gevers D."/>
            <person name="Izard J."/>
            <person name="Ganesan A."/>
            <person name="Baranova O.V."/>
            <person name="Blanton J.M."/>
            <person name="Tanner A.C."/>
            <person name="Mathney J."/>
            <person name="Dewhirst F.E."/>
            <person name="Young S.K."/>
            <person name="Zeng Q."/>
            <person name="Gargeya S."/>
            <person name="Fitzgerald M."/>
            <person name="Haas B."/>
            <person name="Abouelleil A."/>
            <person name="Alvarado L."/>
            <person name="Arachchi H.M."/>
            <person name="Berlin A."/>
            <person name="Chapman S.B."/>
            <person name="Gearin G."/>
            <person name="Goldberg J."/>
            <person name="Griggs A."/>
            <person name="Gujja S."/>
            <person name="Hansen M."/>
            <person name="Heiman D."/>
            <person name="Howarth C."/>
            <person name="Larimer J."/>
            <person name="Lui A."/>
            <person name="MacDonald P.J.P."/>
            <person name="McCowen C."/>
            <person name="Montmayeur A."/>
            <person name="Murphy C."/>
            <person name="Neiman D."/>
            <person name="Pearson M."/>
            <person name="Priest M."/>
            <person name="Roberts A."/>
            <person name="Saif S."/>
            <person name="Shea T."/>
            <person name="Sisk P."/>
            <person name="Stolte C."/>
            <person name="Sykes S."/>
            <person name="Wortman J."/>
            <person name="Nusbaum C."/>
            <person name="Birren B."/>
        </authorList>
    </citation>
    <scope>NUCLEOTIDE SEQUENCE [LARGE SCALE GENOMIC DNA]</scope>
    <source>
        <strain evidence="1 2">F0424</strain>
    </source>
</reference>
<comment type="caution">
    <text evidence="1">The sequence shown here is derived from an EMBL/GenBank/DDBJ whole genome shotgun (WGS) entry which is preliminary data.</text>
</comment>
<dbReference type="SUPFAM" id="SSF52980">
    <property type="entry name" value="Restriction endonuclease-like"/>
    <property type="match status" value="1"/>
</dbReference>
<dbReference type="eggNOG" id="COG2852">
    <property type="taxonomic scope" value="Bacteria"/>
</dbReference>
<dbReference type="AlphaFoldDB" id="J0WZE4"/>
<evidence type="ECO:0008006" key="3">
    <source>
        <dbReference type="Google" id="ProtNLM"/>
    </source>
</evidence>
<dbReference type="STRING" id="857290.HMPREF9156_00971"/>
<dbReference type="Proteomes" id="UP000006415">
    <property type="component" value="Unassembled WGS sequence"/>
</dbReference>
<gene>
    <name evidence="1" type="ORF">HMPREF9156_00971</name>
</gene>
<accession>J0WZE4</accession>
<name>J0WZE4_9BIFI</name>
<evidence type="ECO:0000313" key="2">
    <source>
        <dbReference type="Proteomes" id="UP000006415"/>
    </source>
</evidence>
<dbReference type="InterPro" id="IPR011335">
    <property type="entry name" value="Restrct_endonuc-II-like"/>
</dbReference>
<dbReference type="EMBL" id="AGZS01000006">
    <property type="protein sequence ID" value="EJD64476.1"/>
    <property type="molecule type" value="Genomic_DNA"/>
</dbReference>